<dbReference type="Proteomes" id="UP000606172">
    <property type="component" value="Unassembled WGS sequence"/>
</dbReference>
<dbReference type="GO" id="GO:0003700">
    <property type="term" value="F:DNA-binding transcription factor activity"/>
    <property type="evidence" value="ECO:0007669"/>
    <property type="project" value="InterPro"/>
</dbReference>
<dbReference type="AlphaFoldDB" id="A0A919RD61"/>
<dbReference type="RefSeq" id="WP_204023818.1">
    <property type="nucleotide sequence ID" value="NZ_BOOW01000011.1"/>
</dbReference>
<dbReference type="PANTHER" id="PTHR33164:SF43">
    <property type="entry name" value="HTH-TYPE TRANSCRIPTIONAL REPRESSOR YETL"/>
    <property type="match status" value="1"/>
</dbReference>
<dbReference type="SMART" id="SM00347">
    <property type="entry name" value="HTH_MARR"/>
    <property type="match status" value="1"/>
</dbReference>
<keyword evidence="3" id="KW-1185">Reference proteome</keyword>
<proteinExistence type="predicted"/>
<organism evidence="2 3">
    <name type="scientific">Sinosporangium siamense</name>
    <dbReference type="NCBI Taxonomy" id="1367973"/>
    <lineage>
        <taxon>Bacteria</taxon>
        <taxon>Bacillati</taxon>
        <taxon>Actinomycetota</taxon>
        <taxon>Actinomycetes</taxon>
        <taxon>Streptosporangiales</taxon>
        <taxon>Streptosporangiaceae</taxon>
        <taxon>Sinosporangium</taxon>
    </lineage>
</organism>
<dbReference type="EMBL" id="BOOW01000011">
    <property type="protein sequence ID" value="GII91746.1"/>
    <property type="molecule type" value="Genomic_DNA"/>
</dbReference>
<comment type="caution">
    <text evidence="2">The sequence shown here is derived from an EMBL/GenBank/DDBJ whole genome shotgun (WGS) entry which is preliminary data.</text>
</comment>
<gene>
    <name evidence="2" type="ORF">Ssi02_19770</name>
</gene>
<dbReference type="SUPFAM" id="SSF46785">
    <property type="entry name" value="Winged helix' DNA-binding domain"/>
    <property type="match status" value="1"/>
</dbReference>
<reference evidence="2" key="1">
    <citation type="submission" date="2021-01" db="EMBL/GenBank/DDBJ databases">
        <title>Whole genome shotgun sequence of Sinosporangium siamense NBRC 109515.</title>
        <authorList>
            <person name="Komaki H."/>
            <person name="Tamura T."/>
        </authorList>
    </citation>
    <scope>NUCLEOTIDE SEQUENCE</scope>
    <source>
        <strain evidence="2">NBRC 109515</strain>
    </source>
</reference>
<dbReference type="Pfam" id="PF01047">
    <property type="entry name" value="MarR"/>
    <property type="match status" value="1"/>
</dbReference>
<dbReference type="InterPro" id="IPR000835">
    <property type="entry name" value="HTH_MarR-typ"/>
</dbReference>
<feature type="domain" description="HTH marR-type" evidence="1">
    <location>
        <begin position="14"/>
        <end position="146"/>
    </location>
</feature>
<evidence type="ECO:0000313" key="2">
    <source>
        <dbReference type="EMBL" id="GII91746.1"/>
    </source>
</evidence>
<dbReference type="InterPro" id="IPR036388">
    <property type="entry name" value="WH-like_DNA-bd_sf"/>
</dbReference>
<dbReference type="Gene3D" id="1.10.10.10">
    <property type="entry name" value="Winged helix-like DNA-binding domain superfamily/Winged helix DNA-binding domain"/>
    <property type="match status" value="1"/>
</dbReference>
<dbReference type="InterPro" id="IPR039422">
    <property type="entry name" value="MarR/SlyA-like"/>
</dbReference>
<dbReference type="PANTHER" id="PTHR33164">
    <property type="entry name" value="TRANSCRIPTIONAL REGULATOR, MARR FAMILY"/>
    <property type="match status" value="1"/>
</dbReference>
<name>A0A919RD61_9ACTN</name>
<protein>
    <recommendedName>
        <fullName evidence="1">HTH marR-type domain-containing protein</fullName>
    </recommendedName>
</protein>
<dbReference type="PROSITE" id="PS50995">
    <property type="entry name" value="HTH_MARR_2"/>
    <property type="match status" value="1"/>
</dbReference>
<accession>A0A919RD61</accession>
<dbReference type="GO" id="GO:0006950">
    <property type="term" value="P:response to stress"/>
    <property type="evidence" value="ECO:0007669"/>
    <property type="project" value="TreeGrafter"/>
</dbReference>
<evidence type="ECO:0000313" key="3">
    <source>
        <dbReference type="Proteomes" id="UP000606172"/>
    </source>
</evidence>
<sequence length="179" mass="19649">MQNKLACSLPAGLETDVGWLLGQTFHTYITATQRVLAEFPAAHRGYMAVSAAVHESARNQIEMARQLGVDRSVMVNLVDELEKAGLVERQPDPTDRRNRLIIATDVGRRTLECAKAAIERTERELLATLDGEEQVTFTEMLRRIVAHNLADEASREACIAANAARDRVPIPADASGGSR</sequence>
<evidence type="ECO:0000259" key="1">
    <source>
        <dbReference type="PROSITE" id="PS50995"/>
    </source>
</evidence>
<dbReference type="InterPro" id="IPR036390">
    <property type="entry name" value="WH_DNA-bd_sf"/>
</dbReference>
<dbReference type="PRINTS" id="PR00598">
    <property type="entry name" value="HTHMARR"/>
</dbReference>